<dbReference type="Proteomes" id="UP000565576">
    <property type="component" value="Unassembled WGS sequence"/>
</dbReference>
<evidence type="ECO:0000256" key="1">
    <source>
        <dbReference type="ARBA" id="ARBA00003236"/>
    </source>
</evidence>
<dbReference type="GO" id="GO:0005975">
    <property type="term" value="P:carbohydrate metabolic process"/>
    <property type="evidence" value="ECO:0007669"/>
    <property type="project" value="InterPro"/>
</dbReference>
<dbReference type="Pfam" id="PF01522">
    <property type="entry name" value="Polysacc_deac_1"/>
    <property type="match status" value="1"/>
</dbReference>
<gene>
    <name evidence="7" type="ORF">GGD46_000377</name>
</gene>
<dbReference type="InterPro" id="IPR002509">
    <property type="entry name" value="NODB_dom"/>
</dbReference>
<evidence type="ECO:0000256" key="4">
    <source>
        <dbReference type="ARBA" id="ARBA00032976"/>
    </source>
</evidence>
<dbReference type="PROSITE" id="PS51677">
    <property type="entry name" value="NODB"/>
    <property type="match status" value="1"/>
</dbReference>
<accession>A0A7X0ILW7</accession>
<feature type="signal peptide" evidence="5">
    <location>
        <begin position="1"/>
        <end position="19"/>
    </location>
</feature>
<comment type="caution">
    <text evidence="7">The sequence shown here is derived from an EMBL/GenBank/DDBJ whole genome shotgun (WGS) entry which is preliminary data.</text>
</comment>
<organism evidence="7 8">
    <name type="scientific">Rhizobium lusitanum</name>
    <dbReference type="NCBI Taxonomy" id="293958"/>
    <lineage>
        <taxon>Bacteria</taxon>
        <taxon>Pseudomonadati</taxon>
        <taxon>Pseudomonadota</taxon>
        <taxon>Alphaproteobacteria</taxon>
        <taxon>Hyphomicrobiales</taxon>
        <taxon>Rhizobiaceae</taxon>
        <taxon>Rhizobium/Agrobacterium group</taxon>
        <taxon>Rhizobium</taxon>
    </lineage>
</organism>
<dbReference type="GO" id="GO:0016810">
    <property type="term" value="F:hydrolase activity, acting on carbon-nitrogen (but not peptide) bonds"/>
    <property type="evidence" value="ECO:0007669"/>
    <property type="project" value="InterPro"/>
</dbReference>
<dbReference type="Gene3D" id="3.20.20.370">
    <property type="entry name" value="Glycoside hydrolase/deacetylase"/>
    <property type="match status" value="1"/>
</dbReference>
<evidence type="ECO:0000313" key="8">
    <source>
        <dbReference type="Proteomes" id="UP000565576"/>
    </source>
</evidence>
<dbReference type="SUPFAM" id="SSF88713">
    <property type="entry name" value="Glycoside hydrolase/deacetylase"/>
    <property type="match status" value="1"/>
</dbReference>
<evidence type="ECO:0000256" key="2">
    <source>
        <dbReference type="ARBA" id="ARBA00010973"/>
    </source>
</evidence>
<feature type="chain" id="PRO_5030653083" description="Chitooligosaccharide deacetylase" evidence="5">
    <location>
        <begin position="20"/>
        <end position="263"/>
    </location>
</feature>
<protein>
    <recommendedName>
        <fullName evidence="3">Chitooligosaccharide deacetylase</fullName>
    </recommendedName>
    <alternativeName>
        <fullName evidence="4">Nodulation protein B</fullName>
    </alternativeName>
</protein>
<dbReference type="InterPro" id="IPR011330">
    <property type="entry name" value="Glyco_hydro/deAcase_b/a-brl"/>
</dbReference>
<keyword evidence="5" id="KW-0732">Signal</keyword>
<evidence type="ECO:0000256" key="5">
    <source>
        <dbReference type="SAM" id="SignalP"/>
    </source>
</evidence>
<evidence type="ECO:0000256" key="3">
    <source>
        <dbReference type="ARBA" id="ARBA00020071"/>
    </source>
</evidence>
<comment type="function">
    <text evidence="1">Is involved in generating a small heat-stable compound (Nod), an acylated oligomer of N-acetylglucosamine, that stimulates mitosis in various plant protoplasts.</text>
</comment>
<reference evidence="7 8" key="1">
    <citation type="submission" date="2020-08" db="EMBL/GenBank/DDBJ databases">
        <title>Genomic Encyclopedia of Type Strains, Phase IV (KMG-V): Genome sequencing to study the core and pangenomes of soil and plant-associated prokaryotes.</title>
        <authorList>
            <person name="Whitman W."/>
        </authorList>
    </citation>
    <scope>NUCLEOTIDE SEQUENCE [LARGE SCALE GENOMIC DNA]</scope>
    <source>
        <strain evidence="7 8">SEMIA 4060</strain>
    </source>
</reference>
<feature type="domain" description="NodB homology" evidence="6">
    <location>
        <begin position="58"/>
        <end position="263"/>
    </location>
</feature>
<name>A0A7X0ILW7_9HYPH</name>
<dbReference type="RefSeq" id="WP_184701263.1">
    <property type="nucleotide sequence ID" value="NZ_JACHBG010000001.1"/>
</dbReference>
<evidence type="ECO:0000313" key="7">
    <source>
        <dbReference type="EMBL" id="MBB6483134.1"/>
    </source>
</evidence>
<sequence length="263" mass="27925">MNRFVLASAFLLAAGAAYAAQPEQPPAGWPQLPPKAAAPNVKLVEPHLRVNRAGKGAPRIALTFDACMGKTDPRILSTLVDQRIPATIFVTARWLRTNPDALKVFLAHPDLFELENHGQNHIPAVDIPTQVYGIPAAGSPEAVAQEVKGGADAMIAAGIPQPRWFRGATAKYSRSSIEQIRGMGYRIAGYSVNGDGGSLLPAKMVEKQYVSAKDGDVIISHINQPTHAAGEGVAASILALKAKGVQFVRLQDIPEKGDDGTTN</sequence>
<dbReference type="InterPro" id="IPR050248">
    <property type="entry name" value="Polysacc_deacetylase_ArnD"/>
</dbReference>
<evidence type="ECO:0000259" key="6">
    <source>
        <dbReference type="PROSITE" id="PS51677"/>
    </source>
</evidence>
<proteinExistence type="inferred from homology"/>
<dbReference type="EMBL" id="JACHBG010000001">
    <property type="protein sequence ID" value="MBB6483134.1"/>
    <property type="molecule type" value="Genomic_DNA"/>
</dbReference>
<dbReference type="AlphaFoldDB" id="A0A7X0ILW7"/>
<dbReference type="PANTHER" id="PTHR10587:SF134">
    <property type="entry name" value="SECRETED PROTEIN"/>
    <property type="match status" value="1"/>
</dbReference>
<dbReference type="PANTHER" id="PTHR10587">
    <property type="entry name" value="GLYCOSYL TRANSFERASE-RELATED"/>
    <property type="match status" value="1"/>
</dbReference>
<comment type="similarity">
    <text evidence="2">Belongs to the polysaccharide deacetylase family.</text>
</comment>